<dbReference type="GO" id="GO:0003924">
    <property type="term" value="F:GTPase activity"/>
    <property type="evidence" value="ECO:0007669"/>
    <property type="project" value="InterPro"/>
</dbReference>
<name>A0AAV2TJQ2_CALDB</name>
<reference evidence="9" key="1">
    <citation type="submission" date="2024-06" db="EMBL/GenBank/DDBJ databases">
        <authorList>
            <person name="Liu X."/>
            <person name="Lenzi L."/>
            <person name="Haldenby T S."/>
            <person name="Uol C."/>
        </authorList>
    </citation>
    <scope>NUCLEOTIDE SEQUENCE</scope>
</reference>
<evidence type="ECO:0000256" key="2">
    <source>
        <dbReference type="ARBA" id="ARBA00022490"/>
    </source>
</evidence>
<dbReference type="PROSITE" id="PS51419">
    <property type="entry name" value="RAB"/>
    <property type="match status" value="1"/>
</dbReference>
<dbReference type="Pfam" id="PF00071">
    <property type="entry name" value="Ras"/>
    <property type="match status" value="1"/>
</dbReference>
<dbReference type="GO" id="GO:0005509">
    <property type="term" value="F:calcium ion binding"/>
    <property type="evidence" value="ECO:0007669"/>
    <property type="project" value="InterPro"/>
</dbReference>
<dbReference type="GO" id="GO:0005737">
    <property type="term" value="C:cytoplasm"/>
    <property type="evidence" value="ECO:0007669"/>
    <property type="project" value="UniProtKB-SubCell"/>
</dbReference>
<evidence type="ECO:0000256" key="5">
    <source>
        <dbReference type="ARBA" id="ARBA00023134"/>
    </source>
</evidence>
<dbReference type="SMART" id="SM00173">
    <property type="entry name" value="RAS"/>
    <property type="match status" value="1"/>
</dbReference>
<dbReference type="SMART" id="SM00176">
    <property type="entry name" value="RAN"/>
    <property type="match status" value="1"/>
</dbReference>
<sequence length="622" mass="71406">MAMEALQALLKDYNKDSSGYLNRTEWIRLCGDEEINMSSDLANQLFDGLDTDADGRVKISDILKDLQAYEANLAPPTPISSNRRSVSADPHDSHTYGSPTPTNLKSRNFFRDSRSEIRRSSRVKKTSQLLNGTPDIRVEDTSDDLFTTKKELAEDGSEVFSVTPVDVDPRYKNLVHLEHEISRSYPELLPAFHDVMDDFRSEVRANKEENSTLKQTYMKEKAERNNDMRRMEHEWDLQIQRIEERTKSELQQMVRDEYHALISNKEKEIADIRSQVDALKMKIQERELRKQTSITPDSTTDSGLWELDIPVDRSRSSSVSEQMDRSNLHDIVERLNDRETKLTKLKNLVANQEKQIIQDKKDLMNNEEERMELYSQLQRMREIMKRYAADEEDLYDQGIHTPFSGQSRAESILSGNDAETMRSPERIFKVILIGDTGVGKSSFMHQFCDGVFYPRLRATVGVDFRTRTLRVDNSAYSIQLWDTAGQEKYRSIVRTYFRKVDGVIIIYDVTMPDSFGNIRSWMEQISENSSDSKIPQVVVGNKIDLKNRPDVDVSTIVPTETGRKFAESLGAMFIETSACTAENVDEAVRMLAREMKLEEDTKIATVNVAATPTRKKSQTCCS</sequence>
<dbReference type="InterPro" id="IPR002048">
    <property type="entry name" value="EF_hand_dom"/>
</dbReference>
<dbReference type="EMBL" id="CAXLJL010000412">
    <property type="protein sequence ID" value="CAL5137588.1"/>
    <property type="molecule type" value="Genomic_DNA"/>
</dbReference>
<dbReference type="PROSITE" id="PS51421">
    <property type="entry name" value="RAS"/>
    <property type="match status" value="1"/>
</dbReference>
<dbReference type="PROSITE" id="PS50222">
    <property type="entry name" value="EF_HAND_2"/>
    <property type="match status" value="1"/>
</dbReference>
<gene>
    <name evidence="9" type="ORF">CDAUBV1_LOCUS11882</name>
</gene>
<dbReference type="SUPFAM" id="SSF47473">
    <property type="entry name" value="EF-hand"/>
    <property type="match status" value="1"/>
</dbReference>
<feature type="coiled-coil region" evidence="6">
    <location>
        <begin position="335"/>
        <end position="377"/>
    </location>
</feature>
<dbReference type="SUPFAM" id="SSF52540">
    <property type="entry name" value="P-loop containing nucleoside triphosphate hydrolases"/>
    <property type="match status" value="1"/>
</dbReference>
<dbReference type="PRINTS" id="PR00449">
    <property type="entry name" value="RASTRNSFRMNG"/>
</dbReference>
<comment type="subcellular location">
    <subcellularLocation>
        <location evidence="1">Cytoplasm</location>
    </subcellularLocation>
</comment>
<keyword evidence="5" id="KW-0342">GTP-binding</keyword>
<dbReference type="InterPro" id="IPR050227">
    <property type="entry name" value="Rab"/>
</dbReference>
<proteinExistence type="predicted"/>
<evidence type="ECO:0000259" key="8">
    <source>
        <dbReference type="PROSITE" id="PS50222"/>
    </source>
</evidence>
<evidence type="ECO:0000313" key="9">
    <source>
        <dbReference type="EMBL" id="CAL5137588.1"/>
    </source>
</evidence>
<protein>
    <recommendedName>
        <fullName evidence="8">EF-hand domain-containing protein</fullName>
    </recommendedName>
</protein>
<keyword evidence="4 6" id="KW-0175">Coiled coil</keyword>
<dbReference type="PROSITE" id="PS51420">
    <property type="entry name" value="RHO"/>
    <property type="match status" value="1"/>
</dbReference>
<comment type="caution">
    <text evidence="9">The sequence shown here is derived from an EMBL/GenBank/DDBJ whole genome shotgun (WGS) entry which is preliminary data.</text>
</comment>
<evidence type="ECO:0000313" key="10">
    <source>
        <dbReference type="Proteomes" id="UP001497525"/>
    </source>
</evidence>
<keyword evidence="3" id="KW-0547">Nucleotide-binding</keyword>
<dbReference type="SMART" id="SM00175">
    <property type="entry name" value="RAB"/>
    <property type="match status" value="1"/>
</dbReference>
<dbReference type="PROSITE" id="PS51417">
    <property type="entry name" value="ARF"/>
    <property type="match status" value="1"/>
</dbReference>
<dbReference type="InterPro" id="IPR027417">
    <property type="entry name" value="P-loop_NTPase"/>
</dbReference>
<evidence type="ECO:0000256" key="7">
    <source>
        <dbReference type="SAM" id="MobiDB-lite"/>
    </source>
</evidence>
<evidence type="ECO:0000256" key="1">
    <source>
        <dbReference type="ARBA" id="ARBA00004496"/>
    </source>
</evidence>
<accession>A0AAV2TJQ2</accession>
<dbReference type="CDD" id="cd00154">
    <property type="entry name" value="Rab"/>
    <property type="match status" value="1"/>
</dbReference>
<dbReference type="FunFam" id="3.40.50.300:FF:001348">
    <property type="entry name" value="Ras and EF-hand domain-containing protein"/>
    <property type="match status" value="1"/>
</dbReference>
<dbReference type="CDD" id="cd00051">
    <property type="entry name" value="EFh"/>
    <property type="match status" value="1"/>
</dbReference>
<evidence type="ECO:0000256" key="6">
    <source>
        <dbReference type="SAM" id="Coils"/>
    </source>
</evidence>
<dbReference type="InterPro" id="IPR011992">
    <property type="entry name" value="EF-hand-dom_pair"/>
</dbReference>
<dbReference type="NCBIfam" id="TIGR00231">
    <property type="entry name" value="small_GTP"/>
    <property type="match status" value="1"/>
</dbReference>
<dbReference type="InterPro" id="IPR001806">
    <property type="entry name" value="Small_GTPase"/>
</dbReference>
<dbReference type="GO" id="GO:0005525">
    <property type="term" value="F:GTP binding"/>
    <property type="evidence" value="ECO:0007669"/>
    <property type="project" value="UniProtKB-KW"/>
</dbReference>
<dbReference type="SMART" id="SM00174">
    <property type="entry name" value="RHO"/>
    <property type="match status" value="1"/>
</dbReference>
<feature type="domain" description="EF-hand" evidence="8">
    <location>
        <begin position="1"/>
        <end position="36"/>
    </location>
</feature>
<dbReference type="Gene3D" id="3.40.50.300">
    <property type="entry name" value="P-loop containing nucleotide triphosphate hydrolases"/>
    <property type="match status" value="1"/>
</dbReference>
<dbReference type="Proteomes" id="UP001497525">
    <property type="component" value="Unassembled WGS sequence"/>
</dbReference>
<keyword evidence="2" id="KW-0963">Cytoplasm</keyword>
<feature type="region of interest" description="Disordered" evidence="7">
    <location>
        <begin position="73"/>
        <end position="107"/>
    </location>
</feature>
<organism evidence="9 10">
    <name type="scientific">Calicophoron daubneyi</name>
    <name type="common">Rumen fluke</name>
    <name type="synonym">Paramphistomum daubneyi</name>
    <dbReference type="NCBI Taxonomy" id="300641"/>
    <lineage>
        <taxon>Eukaryota</taxon>
        <taxon>Metazoa</taxon>
        <taxon>Spiralia</taxon>
        <taxon>Lophotrochozoa</taxon>
        <taxon>Platyhelminthes</taxon>
        <taxon>Trematoda</taxon>
        <taxon>Digenea</taxon>
        <taxon>Plagiorchiida</taxon>
        <taxon>Pronocephalata</taxon>
        <taxon>Paramphistomoidea</taxon>
        <taxon>Paramphistomidae</taxon>
        <taxon>Calicophoron</taxon>
    </lineage>
</organism>
<evidence type="ECO:0000256" key="4">
    <source>
        <dbReference type="ARBA" id="ARBA00023054"/>
    </source>
</evidence>
<dbReference type="AlphaFoldDB" id="A0AAV2TJQ2"/>
<feature type="compositionally biased region" description="Polar residues" evidence="7">
    <location>
        <begin position="95"/>
        <end position="106"/>
    </location>
</feature>
<dbReference type="Gene3D" id="1.10.238.10">
    <property type="entry name" value="EF-hand"/>
    <property type="match status" value="1"/>
</dbReference>
<evidence type="ECO:0000256" key="3">
    <source>
        <dbReference type="ARBA" id="ARBA00022741"/>
    </source>
</evidence>
<dbReference type="PANTHER" id="PTHR47977">
    <property type="entry name" value="RAS-RELATED PROTEIN RAB"/>
    <property type="match status" value="1"/>
</dbReference>
<feature type="coiled-coil region" evidence="6">
    <location>
        <begin position="214"/>
        <end position="289"/>
    </location>
</feature>
<dbReference type="InterPro" id="IPR005225">
    <property type="entry name" value="Small_GTP-bd"/>
</dbReference>